<dbReference type="InterPro" id="IPR003777">
    <property type="entry name" value="XdhC_CoxI"/>
</dbReference>
<dbReference type="InterPro" id="IPR014308">
    <property type="entry name" value="Xanthine_DH_XdhC"/>
</dbReference>
<evidence type="ECO:0000259" key="2">
    <source>
        <dbReference type="Pfam" id="PF13478"/>
    </source>
</evidence>
<sequence length="300" mass="31153">MAASAPAQNARMMTPPPLDDCLDRLAREDGVLVQVEATQGSAPREAGTWMAVWRGALTGTIGGGQLEYQAIAAARALLQGQGGSVAQNAVVRYPLGPTLGQCCGGVVFLRYRRIGAADAASLRGALADRLAPVALFGGGHVGGAIVRLLAGLPYAVRWIDSRDGVFPPALPAQVETEHSEPVQDAVAALPAGSRVLIMSFSHAEDLDIVIACLQRLRTRGDLPFVGLIGSKTKWATFRHRLEARGFTAEELARITCPIGVPGITGKEPEVIAVAVAAQLLQVAPPQALPAAAALQAAGAR</sequence>
<dbReference type="Gene3D" id="3.40.50.720">
    <property type="entry name" value="NAD(P)-binding Rossmann-like Domain"/>
    <property type="match status" value="1"/>
</dbReference>
<dbReference type="AlphaFoldDB" id="A0A368X879"/>
<dbReference type="PANTHER" id="PTHR30388">
    <property type="entry name" value="ALDEHYDE OXIDOREDUCTASE MOLYBDENUM COFACTOR ASSEMBLY PROTEIN"/>
    <property type="match status" value="1"/>
</dbReference>
<protein>
    <submittedName>
        <fullName evidence="3">Xanthine dehydrogenase accessory factor</fullName>
    </submittedName>
</protein>
<dbReference type="InterPro" id="IPR027051">
    <property type="entry name" value="XdhC_Rossmann_dom"/>
</dbReference>
<dbReference type="Pfam" id="PF02625">
    <property type="entry name" value="XdhC_CoxI"/>
    <property type="match status" value="1"/>
</dbReference>
<feature type="domain" description="XdhC Rossmann" evidence="2">
    <location>
        <begin position="134"/>
        <end position="279"/>
    </location>
</feature>
<dbReference type="EMBL" id="QPJK01000016">
    <property type="protein sequence ID" value="RCW64190.1"/>
    <property type="molecule type" value="Genomic_DNA"/>
</dbReference>
<keyword evidence="4" id="KW-1185">Reference proteome</keyword>
<proteinExistence type="predicted"/>
<gene>
    <name evidence="3" type="ORF">DES41_11697</name>
</gene>
<evidence type="ECO:0000259" key="1">
    <source>
        <dbReference type="Pfam" id="PF02625"/>
    </source>
</evidence>
<comment type="caution">
    <text evidence="3">The sequence shown here is derived from an EMBL/GenBank/DDBJ whole genome shotgun (WGS) entry which is preliminary data.</text>
</comment>
<name>A0A368X879_9BURK</name>
<evidence type="ECO:0000313" key="4">
    <source>
        <dbReference type="Proteomes" id="UP000252884"/>
    </source>
</evidence>
<dbReference type="PANTHER" id="PTHR30388:SF6">
    <property type="entry name" value="XANTHINE DEHYDROGENASE SUBUNIT A-RELATED"/>
    <property type="match status" value="1"/>
</dbReference>
<organism evidence="3 4">
    <name type="scientific">Pseudorhodoferax soli</name>
    <dbReference type="NCBI Taxonomy" id="545864"/>
    <lineage>
        <taxon>Bacteria</taxon>
        <taxon>Pseudomonadati</taxon>
        <taxon>Pseudomonadota</taxon>
        <taxon>Betaproteobacteria</taxon>
        <taxon>Burkholderiales</taxon>
        <taxon>Comamonadaceae</taxon>
    </lineage>
</organism>
<dbReference type="Pfam" id="PF13478">
    <property type="entry name" value="XdhC_C"/>
    <property type="match status" value="1"/>
</dbReference>
<evidence type="ECO:0000313" key="3">
    <source>
        <dbReference type="EMBL" id="RCW64190.1"/>
    </source>
</evidence>
<feature type="domain" description="XdhC- CoxI" evidence="1">
    <location>
        <begin position="26"/>
        <end position="82"/>
    </location>
</feature>
<reference evidence="3 4" key="1">
    <citation type="submission" date="2018-07" db="EMBL/GenBank/DDBJ databases">
        <title>Genomic Encyclopedia of Type Strains, Phase IV (KMG-IV): sequencing the most valuable type-strain genomes for metagenomic binning, comparative biology and taxonomic classification.</title>
        <authorList>
            <person name="Goeker M."/>
        </authorList>
    </citation>
    <scope>NUCLEOTIDE SEQUENCE [LARGE SCALE GENOMIC DNA]</scope>
    <source>
        <strain evidence="3 4">DSM 21634</strain>
    </source>
</reference>
<dbReference type="NCBIfam" id="TIGR02964">
    <property type="entry name" value="xanthine_xdhC"/>
    <property type="match status" value="1"/>
</dbReference>
<dbReference type="Proteomes" id="UP000252884">
    <property type="component" value="Unassembled WGS sequence"/>
</dbReference>
<dbReference type="InterPro" id="IPR052698">
    <property type="entry name" value="MoCofactor_Util/Proc"/>
</dbReference>
<accession>A0A368X879</accession>